<dbReference type="EMBL" id="JBJQOH010000007">
    <property type="protein sequence ID" value="KAL3678283.1"/>
    <property type="molecule type" value="Genomic_DNA"/>
</dbReference>
<evidence type="ECO:0000256" key="4">
    <source>
        <dbReference type="ARBA" id="ARBA00022759"/>
    </source>
</evidence>
<dbReference type="PROSITE" id="PS50994">
    <property type="entry name" value="INTEGRASE"/>
    <property type="match status" value="1"/>
</dbReference>
<feature type="compositionally biased region" description="Basic and acidic residues" evidence="6">
    <location>
        <begin position="1460"/>
        <end position="1478"/>
    </location>
</feature>
<comment type="caution">
    <text evidence="8">The sequence shown here is derived from an EMBL/GenBank/DDBJ whole genome shotgun (WGS) entry which is preliminary data.</text>
</comment>
<feature type="compositionally biased region" description="Polar residues" evidence="6">
    <location>
        <begin position="2297"/>
        <end position="2307"/>
    </location>
</feature>
<dbReference type="Pfam" id="PF17921">
    <property type="entry name" value="Integrase_H2C2"/>
    <property type="match status" value="1"/>
</dbReference>
<feature type="region of interest" description="Disordered" evidence="6">
    <location>
        <begin position="1505"/>
        <end position="1530"/>
    </location>
</feature>
<feature type="region of interest" description="Disordered" evidence="6">
    <location>
        <begin position="1943"/>
        <end position="1984"/>
    </location>
</feature>
<feature type="region of interest" description="Disordered" evidence="6">
    <location>
        <begin position="2000"/>
        <end position="2019"/>
    </location>
</feature>
<gene>
    <name evidence="8" type="ORF">R1sor_021239</name>
</gene>
<dbReference type="Pfam" id="PF17919">
    <property type="entry name" value="RT_RNaseH_2"/>
    <property type="match status" value="1"/>
</dbReference>
<feature type="region of interest" description="Disordered" evidence="6">
    <location>
        <begin position="1373"/>
        <end position="1393"/>
    </location>
</feature>
<dbReference type="PANTHER" id="PTHR37984">
    <property type="entry name" value="PROTEIN CBG26694"/>
    <property type="match status" value="1"/>
</dbReference>
<sequence>MRRKFVDTTPEVLEIPDVTPDEELPPERRWEEEDRVTRETIDHIQELQKTDEADDIDVGEDEYYEFPFPTPDALDVTSTGPDEPDVSSSIPDDETVRDNGWNRNRRRREEEPPASGKRVRFSTAESEEASRENTEDLTKKLTERLLQQKADITIQELFELAPYCKELMVKRLIGAPEQKREEENPTVTVSSVSPWSDTGPVVQVQIKGMTLPNILVDGGSGANVISAQLYSKLKGLQLLHAPFNLKMADQRRVLPLGVIKELPIRIGDMSFQIDAVVLPVSASGEQVPMILGRPWLRKNKIRQEWDASKDYMELKWRGENRRIKTKPVFAWSYEDMKGIPHVVSQHRIKLLPTAKPLVQRPYRMNPNYAEAVRKEIEKLKAANFIFPVKEYDWLSPIVIVSKKNGTLRVCVDYRKLNEHTVKDPYPLPFIDDILDKVAGKEAYTFMDGFSGYNQVSIATEDQNKTAFITPWGAYAYSRMPFGLSGAPATFQRLVIETFSEYIGDFMEAFLDDFTVYGPDKRHLEQLEKALVRCLDKQLSLNPDKCVFWTQSGILLGHIICKEGILMDPAKIEKILKQPAPTNRKELQRVMGMTNFYRRYILNYAVITAPVNSLDRDDVPYEWDKRCDEAFNLLKEKMTQGPILRPPRWDMPFHIHTDASGVAVGAVLAQPQDPKLDLPIYFASRTLNKNERDYTTTEREALAMVYAEFDFTVVYKPGKLNMVADQLSRQELGREPGYEDDSFPDEHLLSITLDVPDDHPASGSESEGSEKTVPSYTALLKEGWQSPLRYFLANGELPEDTPYHLKRRITKKIKQYTLIHGELYKRGVDQILRRCVNEEDVLKIMEEAHEGPSGGHGAGEATAQKILHTGLWWPTLFKDCHTHVKSCDECQRSLTLKEGMPLKPIYPIGIFQRWGLDFIGPIKPATWPTGRRYIITATDYTTKWIEAECYRTNDKKVTAKFIYENIITRFGVPLEFVSDQGGHFLNGVMEELTTHYQIKHRFSTAYYPQCNGQAESTNKILISALRKLVEKHRHNWDASVPSVLWAMRTAYKATTNHTPFHMVYGVEALVPMEFIVPTLRIATEYSLNAEEGIQERLMQLLKLEEAREVAYEHQCGIQNRRKKYIDSHRKMFNLKKDDKVLHCVTTGKIKKRKLSYIWEGPFIVREVYANGTFKISDEDQLDVRVINGNKLRPYDIRNFPRGDPFIDQVEEIIWEVNNQDTGPNPEEGTEVPVGNPDTDRNHYSMTLIKPVQTSSRKSGYEKIIWIKRQNNMEDPEKRPTRNYINNTVSRDIKNFDKTGDGNSAPEFKVEQGRIEDIDYPCYSITVESVPDEDHKLTKELLHIPGEYGGIKFCLRYSFDELTDGLHERPRTKLSRRIRSAMHPVQTERELVTSDMQTEELSHVTLDHMPKNPPACEVSDPIGEEDPVSRLLAEPIQKSARVTESNSASADASARGFGASEARTDRTDQRGAERSRHPDGGSEPQYARRQQAELGLRECEIRRESDRSEELAVIRTGSGDCSRRTGLREEESRPEAELIENILSVPNFASNSIDRTERSLNRSVLIHRLRPILRPCRTPYRIEAMSKKGSASKAAISELHTNNEELLIAGDKAVKGRKILACYIKDIGNLEWEDEEEAEQWKKQFGALITLKLTQIQPDLIAQLANAYNGVTNRVTISKASWLIDEDLIQDVFNLPNAGVTISKLPVLDSDWLAVAYPEYALPAKNRKEYYTAARCEHPDWRSKISWVIRYVLGRAEGRKISKGVLAAMLEAEAKGVTVNWAQVVTDRLRTELRKLKLVTKGEFYRCEAGPQLTMLGLYMLTGRDFDSDEVKEKTGSKKVTAKIEKTVPDTPSCRTRGKRKAPEPKKVVKRVNRRRSPSMEAEVSSPDPSSEEESEGERERSPTPEYLREGPHPKKIWICEGPQAAENFQLVSRKPKPIVVKVEAGEPSASQRAPPGYGGGPKNAPTVTELSSGTENERSPQFPIPDPIELAQAKFCWEMEPDAAGPQPTGSRSTHRSGDRYKAEYEKTVKGKEISSPPTVEIPVPGQTAKGEVRPWERMGMQTVRATNVIQDIIRGTIQPTTEPNPAGQMERVRRQAEQANRSADEAQNRAFAANPLPETGRAHPAVSAPSGIDQAGFFRAMQHRGYTEFLRANERIRSTDALMALDPEFRERWTQLTGFTESLVRSSSGVFAVMQELFTTYDLLTWSRQNEKQLREELVHCQRDFNMLYMQNMELTAILRILYETMDKADPHGSFYAEFQEQLRQSQEQILKDKESMFPPVTTNDAPEGGRAAPDEGTSSRPSQGDRPTTAAPPSRSQSGQSQAPGTQLPDSQQ</sequence>
<dbReference type="InterPro" id="IPR041577">
    <property type="entry name" value="RT_RNaseH_2"/>
</dbReference>
<evidence type="ECO:0000256" key="3">
    <source>
        <dbReference type="ARBA" id="ARBA00022722"/>
    </source>
</evidence>
<feature type="compositionally biased region" description="Basic and acidic residues" evidence="6">
    <location>
        <begin position="25"/>
        <end position="51"/>
    </location>
</feature>
<evidence type="ECO:0000259" key="7">
    <source>
        <dbReference type="PROSITE" id="PS50994"/>
    </source>
</evidence>
<feature type="compositionally biased region" description="Polar residues" evidence="6">
    <location>
        <begin position="1964"/>
        <end position="1973"/>
    </location>
</feature>
<feature type="compositionally biased region" description="Polar residues" evidence="6">
    <location>
        <begin position="76"/>
        <end position="90"/>
    </location>
</feature>
<dbReference type="Proteomes" id="UP001633002">
    <property type="component" value="Unassembled WGS sequence"/>
</dbReference>
<keyword evidence="4" id="KW-0255">Endonuclease</keyword>
<feature type="domain" description="Integrase catalytic" evidence="7">
    <location>
        <begin position="899"/>
        <end position="1066"/>
    </location>
</feature>
<feature type="region of interest" description="Disordered" evidence="6">
    <location>
        <begin position="1217"/>
        <end position="1238"/>
    </location>
</feature>
<dbReference type="Gene3D" id="3.10.10.10">
    <property type="entry name" value="HIV Type 1 Reverse Transcriptase, subunit A, domain 1"/>
    <property type="match status" value="1"/>
</dbReference>
<dbReference type="GO" id="GO:0004519">
    <property type="term" value="F:endonuclease activity"/>
    <property type="evidence" value="ECO:0007669"/>
    <property type="project" value="UniProtKB-KW"/>
</dbReference>
<dbReference type="Gene3D" id="2.40.70.10">
    <property type="entry name" value="Acid Proteases"/>
    <property type="match status" value="1"/>
</dbReference>
<feature type="compositionally biased region" description="Acidic residues" evidence="6">
    <location>
        <begin position="52"/>
        <end position="64"/>
    </location>
</feature>
<dbReference type="InterPro" id="IPR050951">
    <property type="entry name" value="Retrovirus_Pol_polyprotein"/>
</dbReference>
<dbReference type="Gene3D" id="1.10.340.70">
    <property type="match status" value="1"/>
</dbReference>
<feature type="compositionally biased region" description="Basic and acidic residues" evidence="6">
    <location>
        <begin position="128"/>
        <end position="137"/>
    </location>
</feature>
<dbReference type="SUPFAM" id="SSF53098">
    <property type="entry name" value="Ribonuclease H-like"/>
    <property type="match status" value="1"/>
</dbReference>
<dbReference type="InterPro" id="IPR043128">
    <property type="entry name" value="Rev_trsase/Diguanyl_cyclase"/>
</dbReference>
<evidence type="ECO:0000256" key="2">
    <source>
        <dbReference type="ARBA" id="ARBA00022695"/>
    </source>
</evidence>
<feature type="compositionally biased region" description="Polar residues" evidence="6">
    <location>
        <begin position="2315"/>
        <end position="2334"/>
    </location>
</feature>
<dbReference type="InterPro" id="IPR043502">
    <property type="entry name" value="DNA/RNA_pol_sf"/>
</dbReference>
<evidence type="ECO:0000313" key="8">
    <source>
        <dbReference type="EMBL" id="KAL3678283.1"/>
    </source>
</evidence>
<evidence type="ECO:0000313" key="9">
    <source>
        <dbReference type="Proteomes" id="UP001633002"/>
    </source>
</evidence>
<dbReference type="GO" id="GO:0016779">
    <property type="term" value="F:nucleotidyltransferase activity"/>
    <property type="evidence" value="ECO:0007669"/>
    <property type="project" value="UniProtKB-KW"/>
</dbReference>
<dbReference type="Gene3D" id="3.30.420.10">
    <property type="entry name" value="Ribonuclease H-like superfamily/Ribonuclease H"/>
    <property type="match status" value="1"/>
</dbReference>
<dbReference type="InterPro" id="IPR001584">
    <property type="entry name" value="Integrase_cat-core"/>
</dbReference>
<keyword evidence="4" id="KW-0378">Hydrolase</keyword>
<feature type="region of interest" description="Disordered" evidence="6">
    <location>
        <begin position="17"/>
        <end position="137"/>
    </location>
</feature>
<dbReference type="CDD" id="cd09274">
    <property type="entry name" value="RNase_HI_RT_Ty3"/>
    <property type="match status" value="1"/>
</dbReference>
<name>A0ABD3GGH0_9MARC</name>
<evidence type="ECO:0000256" key="1">
    <source>
        <dbReference type="ARBA" id="ARBA00022679"/>
    </source>
</evidence>
<accession>A0ABD3GGH0</accession>
<dbReference type="CDD" id="cd00303">
    <property type="entry name" value="retropepsin_like"/>
    <property type="match status" value="1"/>
</dbReference>
<organism evidence="8 9">
    <name type="scientific">Riccia sorocarpa</name>
    <dbReference type="NCBI Taxonomy" id="122646"/>
    <lineage>
        <taxon>Eukaryota</taxon>
        <taxon>Viridiplantae</taxon>
        <taxon>Streptophyta</taxon>
        <taxon>Embryophyta</taxon>
        <taxon>Marchantiophyta</taxon>
        <taxon>Marchantiopsida</taxon>
        <taxon>Marchantiidae</taxon>
        <taxon>Marchantiales</taxon>
        <taxon>Ricciaceae</taxon>
        <taxon>Riccia</taxon>
    </lineage>
</organism>
<evidence type="ECO:0000256" key="5">
    <source>
        <dbReference type="ARBA" id="ARBA00023268"/>
    </source>
</evidence>
<dbReference type="InterPro" id="IPR041588">
    <property type="entry name" value="Integrase_H2C2"/>
</dbReference>
<dbReference type="Gene3D" id="3.30.70.270">
    <property type="match status" value="2"/>
</dbReference>
<keyword evidence="5" id="KW-0511">Multifunctional enzyme</keyword>
<feature type="compositionally biased region" description="Basic and acidic residues" evidence="6">
    <location>
        <begin position="1896"/>
        <end position="1911"/>
    </location>
</feature>
<dbReference type="Pfam" id="PF00665">
    <property type="entry name" value="rve"/>
    <property type="match status" value="1"/>
</dbReference>
<keyword evidence="1" id="KW-0808">Transferase</keyword>
<dbReference type="Pfam" id="PF00078">
    <property type="entry name" value="RVT_1"/>
    <property type="match status" value="1"/>
</dbReference>
<dbReference type="InterPro" id="IPR021109">
    <property type="entry name" value="Peptidase_aspartic_dom_sf"/>
</dbReference>
<keyword evidence="9" id="KW-1185">Reference proteome</keyword>
<dbReference type="FunFam" id="3.30.70.270:FF:000063">
    <property type="entry name" value="Zinc knuckle domaincontaining protein"/>
    <property type="match status" value="1"/>
</dbReference>
<dbReference type="InterPro" id="IPR036397">
    <property type="entry name" value="RNaseH_sf"/>
</dbReference>
<feature type="compositionally biased region" description="Basic and acidic residues" evidence="6">
    <location>
        <begin position="1519"/>
        <end position="1530"/>
    </location>
</feature>
<reference evidence="8 9" key="1">
    <citation type="submission" date="2024-09" db="EMBL/GenBank/DDBJ databases">
        <title>Chromosome-scale assembly of Riccia sorocarpa.</title>
        <authorList>
            <person name="Paukszto L."/>
        </authorList>
    </citation>
    <scope>NUCLEOTIDE SEQUENCE [LARGE SCALE GENOMIC DNA]</scope>
    <source>
        <strain evidence="8">LP-2024</strain>
        <tissue evidence="8">Aerial parts of the thallus</tissue>
    </source>
</reference>
<feature type="compositionally biased region" description="Basic residues" evidence="6">
    <location>
        <begin position="1866"/>
        <end position="1875"/>
    </location>
</feature>
<feature type="region of interest" description="Disordered" evidence="6">
    <location>
        <begin position="2272"/>
        <end position="2334"/>
    </location>
</feature>
<protein>
    <recommendedName>
        <fullName evidence="7">Integrase catalytic domain-containing protein</fullName>
    </recommendedName>
</protein>
<proteinExistence type="predicted"/>
<dbReference type="InterPro" id="IPR012337">
    <property type="entry name" value="RNaseH-like_sf"/>
</dbReference>
<keyword evidence="3" id="KW-0540">Nuclease</keyword>
<feature type="region of interest" description="Disordered" evidence="6">
    <location>
        <begin position="1845"/>
        <end position="1911"/>
    </location>
</feature>
<evidence type="ECO:0000256" key="6">
    <source>
        <dbReference type="SAM" id="MobiDB-lite"/>
    </source>
</evidence>
<feature type="region of interest" description="Disordered" evidence="6">
    <location>
        <begin position="1436"/>
        <end position="1491"/>
    </location>
</feature>
<keyword evidence="2" id="KW-0548">Nucleotidyltransferase</keyword>
<feature type="region of interest" description="Disordered" evidence="6">
    <location>
        <begin position="1402"/>
        <end position="1421"/>
    </location>
</feature>
<feature type="compositionally biased region" description="Polar residues" evidence="6">
    <location>
        <begin position="1438"/>
        <end position="1448"/>
    </location>
</feature>
<dbReference type="InterPro" id="IPR000477">
    <property type="entry name" value="RT_dom"/>
</dbReference>
<dbReference type="SUPFAM" id="SSF56672">
    <property type="entry name" value="DNA/RNA polymerases"/>
    <property type="match status" value="1"/>
</dbReference>
<dbReference type="CDD" id="cd01647">
    <property type="entry name" value="RT_LTR"/>
    <property type="match status" value="1"/>
</dbReference>
<dbReference type="PANTHER" id="PTHR37984:SF5">
    <property type="entry name" value="PROTEIN NYNRIN-LIKE"/>
    <property type="match status" value="1"/>
</dbReference>